<comment type="caution">
    <text evidence="3">The sequence shown here is derived from an EMBL/GenBank/DDBJ whole genome shotgun (WGS) entry which is preliminary data.</text>
</comment>
<feature type="chain" id="PRO_5029606259" evidence="2">
    <location>
        <begin position="25"/>
        <end position="354"/>
    </location>
</feature>
<evidence type="ECO:0000313" key="3">
    <source>
        <dbReference type="EMBL" id="KAF4739156.1"/>
    </source>
</evidence>
<sequence length="354" mass="39215">MEIVNMLLFATMAVLPLTTDGAAGFYQAQVNRDGHVCDTLHHLNDFDLTVLNCYGGQKAMVTAKGQDWVETMSKADLLAPYGSRVLLPKGEKFLIVEKCYSLVQSPKSESYGFLERLRSRLGPVPKKSFPDLVLCEDRPGSEVTACLWPTGDRDRVMMCTHSFTLEKASQEPRPEVEATPEPLRRANQCEERPSSLKRKTIAKAPGGDSSAKRPRLAHKRSEAAVAAQSSNFIADGFYVVRISAAFCHLSIATDAQSGSRHGFVQLNNGTSKDVTLSGFEWVEDHRVQEVGCLRPMLLDFGQPSLPSEIKFRDRVLSISLDSIRICPGGPKKLKLIFLDENGRYKCHAPLERTS</sequence>
<evidence type="ECO:0000256" key="1">
    <source>
        <dbReference type="SAM" id="MobiDB-lite"/>
    </source>
</evidence>
<reference evidence="3 4" key="1">
    <citation type="submission" date="2020-04" db="EMBL/GenBank/DDBJ databases">
        <title>Perkinsus olseni comparative genomics.</title>
        <authorList>
            <person name="Bogema D.R."/>
        </authorList>
    </citation>
    <scope>NUCLEOTIDE SEQUENCE [LARGE SCALE GENOMIC DNA]</scope>
    <source>
        <strain evidence="3 4">ATCC PRA-207</strain>
    </source>
</reference>
<accession>A0A7J6T3Y6</accession>
<evidence type="ECO:0000313" key="4">
    <source>
        <dbReference type="Proteomes" id="UP000553632"/>
    </source>
</evidence>
<dbReference type="EMBL" id="JABANO010014103">
    <property type="protein sequence ID" value="KAF4739156.1"/>
    <property type="molecule type" value="Genomic_DNA"/>
</dbReference>
<protein>
    <submittedName>
        <fullName evidence="3">Uncharacterized protein</fullName>
    </submittedName>
</protein>
<feature type="signal peptide" evidence="2">
    <location>
        <begin position="1"/>
        <end position="24"/>
    </location>
</feature>
<organism evidence="3 4">
    <name type="scientific">Perkinsus olseni</name>
    <name type="common">Perkinsus atlanticus</name>
    <dbReference type="NCBI Taxonomy" id="32597"/>
    <lineage>
        <taxon>Eukaryota</taxon>
        <taxon>Sar</taxon>
        <taxon>Alveolata</taxon>
        <taxon>Perkinsozoa</taxon>
        <taxon>Perkinsea</taxon>
        <taxon>Perkinsida</taxon>
        <taxon>Perkinsidae</taxon>
        <taxon>Perkinsus</taxon>
    </lineage>
</organism>
<keyword evidence="2" id="KW-0732">Signal</keyword>
<evidence type="ECO:0000256" key="2">
    <source>
        <dbReference type="SAM" id="SignalP"/>
    </source>
</evidence>
<gene>
    <name evidence="3" type="ORF">FOZ63_025586</name>
</gene>
<keyword evidence="4" id="KW-1185">Reference proteome</keyword>
<feature type="compositionally biased region" description="Basic and acidic residues" evidence="1">
    <location>
        <begin position="168"/>
        <end position="194"/>
    </location>
</feature>
<feature type="region of interest" description="Disordered" evidence="1">
    <location>
        <begin position="168"/>
        <end position="217"/>
    </location>
</feature>
<proteinExistence type="predicted"/>
<name>A0A7J6T3Y6_PEROL</name>
<dbReference type="Proteomes" id="UP000553632">
    <property type="component" value="Unassembled WGS sequence"/>
</dbReference>
<dbReference type="AlphaFoldDB" id="A0A7J6T3Y6"/>